<gene>
    <name evidence="1" type="ORF">DY252_14010</name>
</gene>
<protein>
    <recommendedName>
        <fullName evidence="3">Nucleoid-associated protein YejK</fullName>
    </recommendedName>
</protein>
<evidence type="ECO:0008006" key="3">
    <source>
        <dbReference type="Google" id="ProtNLM"/>
    </source>
</evidence>
<name>A0ABM6XZS3_9PROT</name>
<accession>A0ABM6XZS3</accession>
<evidence type="ECO:0000313" key="1">
    <source>
        <dbReference type="EMBL" id="AXO15220.1"/>
    </source>
</evidence>
<evidence type="ECO:0000313" key="2">
    <source>
        <dbReference type="Proteomes" id="UP000256971"/>
    </source>
</evidence>
<sequence length="397" mass="44782">MDFLILEVGIKPKMKPQSKFYEGFCKATEFDVYIRIVLLVDLKLTLWCIWQLWVVEVGMPIEHMHTYLVYPNKGKAEPSEIGGTEVPAQGQLFEMLSDVYEKSPAECSIEISFNQAPDGQQHNACRDLLISYIRMPSVETGLAIAQHLSSFTTNRSGLGLLFLLVGREDGMYRVIVSRFPANHGILAEQEQNGLNVEFLERVFLKGVKAYKAVIYEDNSFEAGFWDGKAVDKQINSKETEISSYWIKEFLESDFRTTGAMGTKRLAVALRDASRSEIDLDIKQEIVAAVTLARGFNGRNLNARQFIEQLGLSPAARERVISQFKHPDLTEEIFTFQHNTFADQLPYRSVELNSGAILTGPAGQFDNIFDREEMHAEDGVVRYSTVGRETGAKLGKKK</sequence>
<proteinExistence type="predicted"/>
<organism evidence="1 2">
    <name type="scientific">Thalassospira indica</name>
    <dbReference type="NCBI Taxonomy" id="1891279"/>
    <lineage>
        <taxon>Bacteria</taxon>
        <taxon>Pseudomonadati</taxon>
        <taxon>Pseudomonadota</taxon>
        <taxon>Alphaproteobacteria</taxon>
        <taxon>Rhodospirillales</taxon>
        <taxon>Thalassospiraceae</taxon>
        <taxon>Thalassospira</taxon>
    </lineage>
</organism>
<dbReference type="EMBL" id="CP031555">
    <property type="protein sequence ID" value="AXO15220.1"/>
    <property type="molecule type" value="Genomic_DNA"/>
</dbReference>
<dbReference type="Proteomes" id="UP000256971">
    <property type="component" value="Chromosome"/>
</dbReference>
<reference evidence="1 2" key="1">
    <citation type="submission" date="2018-08" db="EMBL/GenBank/DDBJ databases">
        <title>Complete genome sequence of type strain Thalassospira indica MCCC 1A01103T, isolated from isolated from deep seawater of the Indian Ocean.</title>
        <authorList>
            <person name="Liu Y."/>
        </authorList>
    </citation>
    <scope>NUCLEOTIDE SEQUENCE [LARGE SCALE GENOMIC DNA]</scope>
    <source>
        <strain evidence="1 2">PB8BT</strain>
    </source>
</reference>
<keyword evidence="2" id="KW-1185">Reference proteome</keyword>